<dbReference type="AlphaFoldDB" id="A0A379DEK6"/>
<organism evidence="2 3">
    <name type="scientific">Peptoniphilus indolicus</name>
    <dbReference type="NCBI Taxonomy" id="33030"/>
    <lineage>
        <taxon>Bacteria</taxon>
        <taxon>Bacillati</taxon>
        <taxon>Bacillota</taxon>
        <taxon>Tissierellia</taxon>
        <taxon>Tissierellales</taxon>
        <taxon>Peptoniphilaceae</taxon>
        <taxon>Peptoniphilus</taxon>
    </lineage>
</organism>
<gene>
    <name evidence="2" type="ORF">NCTC11088_01842</name>
</gene>
<dbReference type="Proteomes" id="UP000254777">
    <property type="component" value="Unassembled WGS sequence"/>
</dbReference>
<keyword evidence="1" id="KW-0472">Membrane</keyword>
<keyword evidence="1" id="KW-0812">Transmembrane</keyword>
<protein>
    <submittedName>
        <fullName evidence="2">Uncharacterized protein</fullName>
    </submittedName>
</protein>
<evidence type="ECO:0000313" key="2">
    <source>
        <dbReference type="EMBL" id="SUB76031.1"/>
    </source>
</evidence>
<proteinExistence type="predicted"/>
<dbReference type="RefSeq" id="WP_004821902.1">
    <property type="nucleotide sequence ID" value="NZ_UGTH01000001.1"/>
</dbReference>
<dbReference type="EMBL" id="UGTH01000001">
    <property type="protein sequence ID" value="SUB76031.1"/>
    <property type="molecule type" value="Genomic_DNA"/>
</dbReference>
<keyword evidence="1" id="KW-1133">Transmembrane helix</keyword>
<feature type="transmembrane region" description="Helical" evidence="1">
    <location>
        <begin position="96"/>
        <end position="112"/>
    </location>
</feature>
<name>A0A379DEK6_9FIRM</name>
<reference evidence="2 3" key="1">
    <citation type="submission" date="2018-06" db="EMBL/GenBank/DDBJ databases">
        <authorList>
            <consortium name="Pathogen Informatics"/>
            <person name="Doyle S."/>
        </authorList>
    </citation>
    <scope>NUCLEOTIDE SEQUENCE [LARGE SCALE GENOMIC DNA]</scope>
    <source>
        <strain evidence="2 3">NCTC11088</strain>
    </source>
</reference>
<evidence type="ECO:0000256" key="1">
    <source>
        <dbReference type="SAM" id="Phobius"/>
    </source>
</evidence>
<accession>A0A379DEK6</accession>
<evidence type="ECO:0000313" key="3">
    <source>
        <dbReference type="Proteomes" id="UP000254777"/>
    </source>
</evidence>
<feature type="transmembrane region" description="Helical" evidence="1">
    <location>
        <begin position="7"/>
        <end position="29"/>
    </location>
</feature>
<feature type="transmembrane region" description="Helical" evidence="1">
    <location>
        <begin position="41"/>
        <end position="61"/>
    </location>
</feature>
<feature type="transmembrane region" description="Helical" evidence="1">
    <location>
        <begin position="73"/>
        <end position="90"/>
    </location>
</feature>
<sequence>MKENKYTVFLVYFIGLAAILILNLLLGWITMNYKNENGFVTFLIFLIPLIEGIIIGGLSILVYKLQIIFNNRYFIFLTVVFFGLVVTLPTPISGFIKLYLGVMALATLIGNSKRDKLISDMQNKKSKKRKKK</sequence>